<dbReference type="Gene3D" id="2.60.40.10">
    <property type="entry name" value="Immunoglobulins"/>
    <property type="match status" value="1"/>
</dbReference>
<dbReference type="GO" id="GO:0007166">
    <property type="term" value="P:cell surface receptor signaling pathway"/>
    <property type="evidence" value="ECO:0007669"/>
    <property type="project" value="TreeGrafter"/>
</dbReference>
<dbReference type="PANTHER" id="PTHR25466">
    <property type="entry name" value="T-LYMPHOCYTE ACTIVATION ANTIGEN"/>
    <property type="match status" value="1"/>
</dbReference>
<evidence type="ECO:0000256" key="1">
    <source>
        <dbReference type="ARBA" id="ARBA00004251"/>
    </source>
</evidence>
<dbReference type="GO" id="GO:0009897">
    <property type="term" value="C:external side of plasma membrane"/>
    <property type="evidence" value="ECO:0007669"/>
    <property type="project" value="TreeGrafter"/>
</dbReference>
<evidence type="ECO:0000256" key="7">
    <source>
        <dbReference type="ARBA" id="ARBA00023157"/>
    </source>
</evidence>
<dbReference type="GO" id="GO:0006955">
    <property type="term" value="P:immune response"/>
    <property type="evidence" value="ECO:0007669"/>
    <property type="project" value="TreeGrafter"/>
</dbReference>
<evidence type="ECO:0000256" key="2">
    <source>
        <dbReference type="ARBA" id="ARBA00022475"/>
    </source>
</evidence>
<gene>
    <name evidence="12" type="ORF">ABG768_022583</name>
</gene>
<evidence type="ECO:0000256" key="9">
    <source>
        <dbReference type="ARBA" id="ARBA00023180"/>
    </source>
</evidence>
<keyword evidence="5 11" id="KW-1133">Transmembrane helix</keyword>
<keyword evidence="7" id="KW-1015">Disulfide bond</keyword>
<evidence type="ECO:0000313" key="13">
    <source>
        <dbReference type="Proteomes" id="UP001479290"/>
    </source>
</evidence>
<evidence type="ECO:0000256" key="4">
    <source>
        <dbReference type="ARBA" id="ARBA00022729"/>
    </source>
</evidence>
<dbReference type="GO" id="GO:0042102">
    <property type="term" value="P:positive regulation of T cell proliferation"/>
    <property type="evidence" value="ECO:0007669"/>
    <property type="project" value="TreeGrafter"/>
</dbReference>
<dbReference type="GO" id="GO:0031295">
    <property type="term" value="P:T cell costimulation"/>
    <property type="evidence" value="ECO:0007669"/>
    <property type="project" value="TreeGrafter"/>
</dbReference>
<dbReference type="GO" id="GO:0071222">
    <property type="term" value="P:cellular response to lipopolysaccharide"/>
    <property type="evidence" value="ECO:0007669"/>
    <property type="project" value="TreeGrafter"/>
</dbReference>
<dbReference type="Proteomes" id="UP001479290">
    <property type="component" value="Unassembled WGS sequence"/>
</dbReference>
<keyword evidence="6 11" id="KW-0472">Membrane</keyword>
<dbReference type="InterPro" id="IPR051713">
    <property type="entry name" value="T-cell_Activation_Regulation"/>
</dbReference>
<keyword evidence="10" id="KW-0393">Immunoglobulin domain</keyword>
<evidence type="ECO:0000256" key="11">
    <source>
        <dbReference type="SAM" id="Phobius"/>
    </source>
</evidence>
<accession>A0AAW2AM72</accession>
<keyword evidence="4" id="KW-0732">Signal</keyword>
<evidence type="ECO:0000256" key="10">
    <source>
        <dbReference type="ARBA" id="ARBA00023319"/>
    </source>
</evidence>
<comment type="subcellular location">
    <subcellularLocation>
        <location evidence="1">Cell membrane</location>
        <topology evidence="1">Single-pass type I membrane protein</topology>
    </subcellularLocation>
</comment>
<keyword evidence="2" id="KW-1003">Cell membrane</keyword>
<evidence type="ECO:0000313" key="12">
    <source>
        <dbReference type="EMBL" id="KAK9974492.1"/>
    </source>
</evidence>
<keyword evidence="13" id="KW-1185">Reference proteome</keyword>
<dbReference type="EMBL" id="JAWDJR010000005">
    <property type="protein sequence ID" value="KAK9974492.1"/>
    <property type="molecule type" value="Genomic_DNA"/>
</dbReference>
<sequence length="304" mass="34395">MMSFIHLFHVYYLYNYLYIAFIALLVSFFSFSLSLSLSLYPTLLYVQSFHTGHNVCQQKLISRVSLSTELQSEILLPCLFEAALFGSDLTTSSSAIWTQITTTVDYIVDIKVNVPESFWNNRNGRIQAFRDRSGSGNFSILISNVQRSDLGLYRCELFRESNCSLGYREISLSLVEFSQLNWQLIVAGGGFLLLCLITVCVYYTWTKRQTVNATIEHGSRNCHDSYGETVDEITYASVTHKPHNCHDSKGETGDEITYASVSHKPRNCHDSEVHVNSKPINGSASEHVNSETVLYASVKKRDKT</sequence>
<feature type="transmembrane region" description="Helical" evidence="11">
    <location>
        <begin position="182"/>
        <end position="205"/>
    </location>
</feature>
<keyword evidence="3 11" id="KW-0812">Transmembrane</keyword>
<proteinExistence type="predicted"/>
<feature type="transmembrane region" description="Helical" evidence="11">
    <location>
        <begin position="12"/>
        <end position="35"/>
    </location>
</feature>
<evidence type="ECO:0000256" key="3">
    <source>
        <dbReference type="ARBA" id="ARBA00022692"/>
    </source>
</evidence>
<keyword evidence="9" id="KW-0325">Glycoprotein</keyword>
<dbReference type="AlphaFoldDB" id="A0AAW2AM72"/>
<evidence type="ECO:0000256" key="6">
    <source>
        <dbReference type="ARBA" id="ARBA00023136"/>
    </source>
</evidence>
<name>A0AAW2AM72_CULAL</name>
<dbReference type="SUPFAM" id="SSF48726">
    <property type="entry name" value="Immunoglobulin"/>
    <property type="match status" value="1"/>
</dbReference>
<evidence type="ECO:0000256" key="5">
    <source>
        <dbReference type="ARBA" id="ARBA00022989"/>
    </source>
</evidence>
<dbReference type="InterPro" id="IPR013783">
    <property type="entry name" value="Ig-like_fold"/>
</dbReference>
<dbReference type="PANTHER" id="PTHR25466:SF14">
    <property type="entry name" value="BUTYROPHILIN SUBFAMILY 2 MEMBER A2-LIKE-RELATED"/>
    <property type="match status" value="1"/>
</dbReference>
<dbReference type="GO" id="GO:0042130">
    <property type="term" value="P:negative regulation of T cell proliferation"/>
    <property type="evidence" value="ECO:0007669"/>
    <property type="project" value="TreeGrafter"/>
</dbReference>
<protein>
    <recommendedName>
        <fullName evidence="14">Immunoglobulin subtype domain-containing protein</fullName>
    </recommendedName>
</protein>
<organism evidence="12 13">
    <name type="scientific">Culter alburnus</name>
    <name type="common">Topmouth culter</name>
    <dbReference type="NCBI Taxonomy" id="194366"/>
    <lineage>
        <taxon>Eukaryota</taxon>
        <taxon>Metazoa</taxon>
        <taxon>Chordata</taxon>
        <taxon>Craniata</taxon>
        <taxon>Vertebrata</taxon>
        <taxon>Euteleostomi</taxon>
        <taxon>Actinopterygii</taxon>
        <taxon>Neopterygii</taxon>
        <taxon>Teleostei</taxon>
        <taxon>Ostariophysi</taxon>
        <taxon>Cypriniformes</taxon>
        <taxon>Xenocyprididae</taxon>
        <taxon>Xenocypridinae</taxon>
        <taxon>Culter</taxon>
    </lineage>
</organism>
<evidence type="ECO:0008006" key="14">
    <source>
        <dbReference type="Google" id="ProtNLM"/>
    </source>
</evidence>
<reference evidence="12 13" key="1">
    <citation type="submission" date="2024-05" db="EMBL/GenBank/DDBJ databases">
        <title>A high-quality chromosomal-level genome assembly of Topmouth culter (Culter alburnus).</title>
        <authorList>
            <person name="Zhao H."/>
        </authorList>
    </citation>
    <scope>NUCLEOTIDE SEQUENCE [LARGE SCALE GENOMIC DNA]</scope>
    <source>
        <strain evidence="12">CATC2023</strain>
        <tissue evidence="12">Muscle</tissue>
    </source>
</reference>
<keyword evidence="8" id="KW-0675">Receptor</keyword>
<comment type="caution">
    <text evidence="12">The sequence shown here is derived from an EMBL/GenBank/DDBJ whole genome shotgun (WGS) entry which is preliminary data.</text>
</comment>
<evidence type="ECO:0000256" key="8">
    <source>
        <dbReference type="ARBA" id="ARBA00023170"/>
    </source>
</evidence>
<dbReference type="InterPro" id="IPR036179">
    <property type="entry name" value="Ig-like_dom_sf"/>
</dbReference>